<dbReference type="HAMAP" id="MF_00189">
    <property type="entry name" value="YciB"/>
    <property type="match status" value="1"/>
</dbReference>
<dbReference type="PANTHER" id="PTHR36917">
    <property type="entry name" value="INTRACELLULAR SEPTATION PROTEIN A-RELATED"/>
    <property type="match status" value="1"/>
</dbReference>
<dbReference type="NCBIfam" id="TIGR00997">
    <property type="entry name" value="ispZ"/>
    <property type="match status" value="1"/>
</dbReference>
<evidence type="ECO:0000256" key="3">
    <source>
        <dbReference type="ARBA" id="ARBA00022989"/>
    </source>
</evidence>
<feature type="transmembrane region" description="Helical" evidence="5">
    <location>
        <begin position="80"/>
        <end position="97"/>
    </location>
</feature>
<dbReference type="EMBL" id="FPHJ01000049">
    <property type="protein sequence ID" value="SFV65925.1"/>
    <property type="molecule type" value="Genomic_DNA"/>
</dbReference>
<evidence type="ECO:0000256" key="2">
    <source>
        <dbReference type="ARBA" id="ARBA00022692"/>
    </source>
</evidence>
<feature type="transmembrane region" description="Helical" evidence="5">
    <location>
        <begin position="49"/>
        <end position="68"/>
    </location>
</feature>
<keyword evidence="1" id="KW-1003">Cell membrane</keyword>
<dbReference type="InterPro" id="IPR006008">
    <property type="entry name" value="YciB"/>
</dbReference>
<feature type="transmembrane region" description="Helical" evidence="5">
    <location>
        <begin position="151"/>
        <end position="169"/>
    </location>
</feature>
<keyword evidence="4 5" id="KW-0472">Membrane</keyword>
<keyword evidence="2 5" id="KW-0812">Transmembrane</keyword>
<evidence type="ECO:0000256" key="1">
    <source>
        <dbReference type="ARBA" id="ARBA00022475"/>
    </source>
</evidence>
<dbReference type="AlphaFoldDB" id="A0A1W1CJM3"/>
<name>A0A1W1CJM3_9ZZZZ</name>
<dbReference type="PANTHER" id="PTHR36917:SF1">
    <property type="entry name" value="INNER MEMBRANE-SPANNING PROTEIN YCIB"/>
    <property type="match status" value="1"/>
</dbReference>
<dbReference type="Pfam" id="PF04279">
    <property type="entry name" value="IspA"/>
    <property type="match status" value="1"/>
</dbReference>
<evidence type="ECO:0000256" key="5">
    <source>
        <dbReference type="SAM" id="Phobius"/>
    </source>
</evidence>
<organism evidence="6">
    <name type="scientific">hydrothermal vent metagenome</name>
    <dbReference type="NCBI Taxonomy" id="652676"/>
    <lineage>
        <taxon>unclassified sequences</taxon>
        <taxon>metagenomes</taxon>
        <taxon>ecological metagenomes</taxon>
    </lineage>
</organism>
<protein>
    <submittedName>
        <fullName evidence="6">Intracellular septation protein IspA</fullName>
    </submittedName>
</protein>
<gene>
    <name evidence="6" type="ORF">MNB_SUP05-5-584</name>
</gene>
<proteinExistence type="inferred from homology"/>
<dbReference type="GO" id="GO:0005886">
    <property type="term" value="C:plasma membrane"/>
    <property type="evidence" value="ECO:0007669"/>
    <property type="project" value="TreeGrafter"/>
</dbReference>
<reference evidence="6" key="1">
    <citation type="submission" date="2016-10" db="EMBL/GenBank/DDBJ databases">
        <authorList>
            <person name="de Groot N.N."/>
        </authorList>
    </citation>
    <scope>NUCLEOTIDE SEQUENCE</scope>
</reference>
<evidence type="ECO:0000313" key="6">
    <source>
        <dbReference type="EMBL" id="SFV65925.1"/>
    </source>
</evidence>
<accession>A0A1W1CJM3</accession>
<feature type="transmembrane region" description="Helical" evidence="5">
    <location>
        <begin position="118"/>
        <end position="139"/>
    </location>
</feature>
<sequence length="175" mass="20344">MKFFFEFLPILLFFIAYKTYDIFIATAVAIIASIGQVLFLWIKDKKVENGPLITMVLLIVMGGATIYFHDEAFIKWKVSVINWLFGGVFIASSWIGKENMCQKLMGKSIELPKEVWHKLNLTWGLFFMFSGFLNIFIAFTYDLDTWVNFKLFGLMGLTIIFIIGQAIFLRKYIKE</sequence>
<evidence type="ECO:0000256" key="4">
    <source>
        <dbReference type="ARBA" id="ARBA00023136"/>
    </source>
</evidence>
<keyword evidence="3 5" id="KW-1133">Transmembrane helix</keyword>
<dbReference type="NCBIfam" id="NF001325">
    <property type="entry name" value="PRK00259.1-3"/>
    <property type="match status" value="1"/>
</dbReference>
<feature type="transmembrane region" description="Helical" evidence="5">
    <location>
        <begin position="20"/>
        <end position="42"/>
    </location>
</feature>